<reference evidence="3 4" key="1">
    <citation type="submission" date="2023-02" db="EMBL/GenBank/DDBJ databases">
        <title>Evolution of Hrp T3SS in non-pathogenic Pseudomonas fluorescens.</title>
        <authorList>
            <person name="Liao K."/>
            <person name="Wei H."/>
            <person name="Gu Y."/>
        </authorList>
    </citation>
    <scope>NUCLEOTIDE SEQUENCE [LARGE SCALE GENOMIC DNA]</scope>
    <source>
        <strain evidence="3 4">FP1935</strain>
    </source>
</reference>
<feature type="transmembrane region" description="Helical" evidence="2">
    <location>
        <begin position="37"/>
        <end position="56"/>
    </location>
</feature>
<dbReference type="RefSeq" id="WP_305445467.1">
    <property type="nucleotide sequence ID" value="NZ_CP117453.1"/>
</dbReference>
<evidence type="ECO:0000313" key="4">
    <source>
        <dbReference type="Proteomes" id="UP001239418"/>
    </source>
</evidence>
<keyword evidence="2" id="KW-0472">Membrane</keyword>
<keyword evidence="2" id="KW-1133">Transmembrane helix</keyword>
<feature type="compositionally biased region" description="Basic and acidic residues" evidence="1">
    <location>
        <begin position="68"/>
        <end position="77"/>
    </location>
</feature>
<sequence>MKPHYVPARSAGRVNGFFLGFLAIAAYFLLTEHRAHVVPYLPYLLLLACPLMHLFMHHGHGGHGGQEQADRGEHAAHGESTCCGKPPKGT</sequence>
<dbReference type="InterPro" id="IPR021682">
    <property type="entry name" value="DUF2933"/>
</dbReference>
<evidence type="ECO:0000313" key="3">
    <source>
        <dbReference type="EMBL" id="WLG82373.1"/>
    </source>
</evidence>
<feature type="region of interest" description="Disordered" evidence="1">
    <location>
        <begin position="60"/>
        <end position="90"/>
    </location>
</feature>
<evidence type="ECO:0000256" key="2">
    <source>
        <dbReference type="SAM" id="Phobius"/>
    </source>
</evidence>
<gene>
    <name evidence="3" type="ORF">PSH97_14585</name>
</gene>
<protein>
    <submittedName>
        <fullName evidence="3">DUF2933 domain-containing protein</fullName>
    </submittedName>
</protein>
<name>A0ABY9EQ28_9PSED</name>
<organism evidence="3 4">
    <name type="scientific">Pseudomonas cucumis</name>
    <dbReference type="NCBI Taxonomy" id="2954082"/>
    <lineage>
        <taxon>Bacteria</taxon>
        <taxon>Pseudomonadati</taxon>
        <taxon>Pseudomonadota</taxon>
        <taxon>Gammaproteobacteria</taxon>
        <taxon>Pseudomonadales</taxon>
        <taxon>Pseudomonadaceae</taxon>
        <taxon>Pseudomonas</taxon>
    </lineage>
</organism>
<proteinExistence type="predicted"/>
<keyword evidence="4" id="KW-1185">Reference proteome</keyword>
<feature type="transmembrane region" description="Helical" evidence="2">
    <location>
        <begin position="12"/>
        <end position="31"/>
    </location>
</feature>
<dbReference type="Pfam" id="PF11666">
    <property type="entry name" value="DUF2933"/>
    <property type="match status" value="1"/>
</dbReference>
<evidence type="ECO:0000256" key="1">
    <source>
        <dbReference type="SAM" id="MobiDB-lite"/>
    </source>
</evidence>
<accession>A0ABY9EQ28</accession>
<keyword evidence="2" id="KW-0812">Transmembrane</keyword>
<dbReference type="Proteomes" id="UP001239418">
    <property type="component" value="Chromosome"/>
</dbReference>
<dbReference type="EMBL" id="CP117454">
    <property type="protein sequence ID" value="WLG82373.1"/>
    <property type="molecule type" value="Genomic_DNA"/>
</dbReference>